<dbReference type="GO" id="GO:0005576">
    <property type="term" value="C:extracellular region"/>
    <property type="evidence" value="ECO:0007669"/>
    <property type="project" value="UniProtKB-SubCell"/>
</dbReference>
<protein>
    <submittedName>
        <fullName evidence="9">Collagen alpha-1(XXII) chain</fullName>
    </submittedName>
</protein>
<dbReference type="PANTHER" id="PTHR24020">
    <property type="entry name" value="COLLAGEN ALPHA"/>
    <property type="match status" value="1"/>
</dbReference>
<dbReference type="Proteomes" id="UP000700334">
    <property type="component" value="Unassembled WGS sequence"/>
</dbReference>
<feature type="chain" id="PRO_5035316684" evidence="7">
    <location>
        <begin position="28"/>
        <end position="763"/>
    </location>
</feature>
<dbReference type="GO" id="GO:0005581">
    <property type="term" value="C:collagen trimer"/>
    <property type="evidence" value="ECO:0007669"/>
    <property type="project" value="UniProtKB-KW"/>
</dbReference>
<dbReference type="EMBL" id="JAGFMF010011709">
    <property type="protein sequence ID" value="KAG8515459.1"/>
    <property type="molecule type" value="Genomic_DNA"/>
</dbReference>
<dbReference type="FunFam" id="3.40.50.410:FF:000004">
    <property type="entry name" value="collagen alpha-6(VI) chain"/>
    <property type="match status" value="1"/>
</dbReference>
<feature type="domain" description="VWFA" evidence="8">
    <location>
        <begin position="38"/>
        <end position="213"/>
    </location>
</feature>
<evidence type="ECO:0000313" key="9">
    <source>
        <dbReference type="EMBL" id="KAG8515459.1"/>
    </source>
</evidence>
<keyword evidence="2" id="KW-0964">Secreted</keyword>
<keyword evidence="3 7" id="KW-0732">Signal</keyword>
<evidence type="ECO:0000256" key="5">
    <source>
        <dbReference type="ARBA" id="ARBA00023180"/>
    </source>
</evidence>
<feature type="signal peptide" evidence="7">
    <location>
        <begin position="1"/>
        <end position="27"/>
    </location>
</feature>
<dbReference type="PANTHER" id="PTHR24020:SF87">
    <property type="entry name" value="COLLAGEN ALPHA-1(VI) CHAIN-LIKE"/>
    <property type="match status" value="1"/>
</dbReference>
<sequence length="763" mass="80720">MAGPWGRAAPCLLWMLLLWSAGRGGQAQRAGCKTIHYDLVFLLDTSSSVGKEDFEKVRQWVANLVDTFEVGPDRTRVGVVRYSDRPSLAFELGRFSSREAVKAAARQLAYHGGNTNTGDALRFLTRHSFSPQAGGRPGDRAFKQVVILLTDGRSQDLVLDAAAAAHRAGIRVFAVGVGEALKEELEEMASEPKSAHVFHVSDFDAIDKIRGQLRRRLCEKFSQQSSESLLAGDLAHSRGSEVSGLAVGCWRGTVCPGACAITRAAFLQSTLHHAAVGFSGPGDEDRGLAVCTCTPAWRPGPVDATADAHGPSLWAPGEATAVHCLYGLKPLSGEAPKPDEVLGLCRVPSSPSPIPASVPASPFSFLWGTSYVLCPSVRVEGDRFQHASGGSKEITGFDLMDLFSVWDVVGRRESRAQSAYVRLGAFPVVQRTEAARPGVVRLGIVGVQGPVQGRVLGVGRPCQLPWDVFPRGLPDEYALATTLRLRRASRGEDWYLWQVFDQYGIPQGPRAGWGAQGAPGTPQACSGEAASLAGLAGPSSPWAGHQRARAGGSCPVPALRLRRASEGLVGLLFSWRGAKALSFRAVLVKQAVEPRGLGQPGATRPAFRENGQCSDAALHGTLLEALDSHTGPELPHSASRSRVTAGPVAAATVCARAAPCEAACSWLCCPLPGDFSAGQAHGAHTFPGPVAERPASSVWAEERGNGSSPEAADWGAARAPRFPSIGGASVDEDHLLTLGETQERRPCPGSWACSSRVHSGLKP</sequence>
<feature type="region of interest" description="Disordered" evidence="6">
    <location>
        <begin position="694"/>
        <end position="726"/>
    </location>
</feature>
<comment type="caution">
    <text evidence="9">The sequence shown here is derived from an EMBL/GenBank/DDBJ whole genome shotgun (WGS) entry which is preliminary data.</text>
</comment>
<evidence type="ECO:0000256" key="4">
    <source>
        <dbReference type="ARBA" id="ARBA00022737"/>
    </source>
</evidence>
<dbReference type="InterPro" id="IPR050525">
    <property type="entry name" value="ECM_Assembly_Org"/>
</dbReference>
<keyword evidence="4" id="KW-0677">Repeat</keyword>
<dbReference type="InterPro" id="IPR002035">
    <property type="entry name" value="VWF_A"/>
</dbReference>
<dbReference type="Pfam" id="PF00092">
    <property type="entry name" value="VWA"/>
    <property type="match status" value="1"/>
</dbReference>
<proteinExistence type="predicted"/>
<evidence type="ECO:0000256" key="7">
    <source>
        <dbReference type="SAM" id="SignalP"/>
    </source>
</evidence>
<evidence type="ECO:0000256" key="3">
    <source>
        <dbReference type="ARBA" id="ARBA00022729"/>
    </source>
</evidence>
<evidence type="ECO:0000256" key="2">
    <source>
        <dbReference type="ARBA" id="ARBA00022525"/>
    </source>
</evidence>
<name>A0A8J6A4T7_GALPY</name>
<evidence type="ECO:0000256" key="1">
    <source>
        <dbReference type="ARBA" id="ARBA00004613"/>
    </source>
</evidence>
<dbReference type="SMART" id="SM00327">
    <property type="entry name" value="VWA"/>
    <property type="match status" value="1"/>
</dbReference>
<gene>
    <name evidence="9" type="ORF">J0S82_019236</name>
</gene>
<evidence type="ECO:0000313" key="10">
    <source>
        <dbReference type="Proteomes" id="UP000700334"/>
    </source>
</evidence>
<keyword evidence="9" id="KW-0176">Collagen</keyword>
<dbReference type="SUPFAM" id="SSF53300">
    <property type="entry name" value="vWA-like"/>
    <property type="match status" value="1"/>
</dbReference>
<dbReference type="OrthoDB" id="10256829at2759"/>
<dbReference type="Gene3D" id="3.40.50.410">
    <property type="entry name" value="von Willebrand factor, type A domain"/>
    <property type="match status" value="1"/>
</dbReference>
<keyword evidence="5" id="KW-0325">Glycoprotein</keyword>
<keyword evidence="10" id="KW-1185">Reference proteome</keyword>
<reference evidence="9" key="1">
    <citation type="journal article" date="2021" name="Evol. Appl.">
        <title>The genome of the Pyrenean desman and the effects of bottlenecks and inbreeding on the genomic landscape of an endangered species.</title>
        <authorList>
            <person name="Escoda L."/>
            <person name="Castresana J."/>
        </authorList>
    </citation>
    <scope>NUCLEOTIDE SEQUENCE</scope>
    <source>
        <strain evidence="9">IBE-C5619</strain>
    </source>
</reference>
<evidence type="ECO:0000256" key="6">
    <source>
        <dbReference type="SAM" id="MobiDB-lite"/>
    </source>
</evidence>
<dbReference type="InterPro" id="IPR036465">
    <property type="entry name" value="vWFA_dom_sf"/>
</dbReference>
<comment type="subcellular location">
    <subcellularLocation>
        <location evidence="1">Secreted</location>
    </subcellularLocation>
</comment>
<dbReference type="PRINTS" id="PR00453">
    <property type="entry name" value="VWFADOMAIN"/>
</dbReference>
<dbReference type="PROSITE" id="PS50234">
    <property type="entry name" value="VWFA"/>
    <property type="match status" value="1"/>
</dbReference>
<evidence type="ECO:0000259" key="8">
    <source>
        <dbReference type="PROSITE" id="PS50234"/>
    </source>
</evidence>
<feature type="region of interest" description="Disordered" evidence="6">
    <location>
        <begin position="739"/>
        <end position="763"/>
    </location>
</feature>
<dbReference type="Gene3D" id="2.60.120.200">
    <property type="match status" value="1"/>
</dbReference>
<accession>A0A8J6A4T7</accession>
<organism evidence="9 10">
    <name type="scientific">Galemys pyrenaicus</name>
    <name type="common">Iberian desman</name>
    <name type="synonym">Pyrenean desman</name>
    <dbReference type="NCBI Taxonomy" id="202257"/>
    <lineage>
        <taxon>Eukaryota</taxon>
        <taxon>Metazoa</taxon>
        <taxon>Chordata</taxon>
        <taxon>Craniata</taxon>
        <taxon>Vertebrata</taxon>
        <taxon>Euteleostomi</taxon>
        <taxon>Mammalia</taxon>
        <taxon>Eutheria</taxon>
        <taxon>Laurasiatheria</taxon>
        <taxon>Eulipotyphla</taxon>
        <taxon>Talpidae</taxon>
        <taxon>Galemys</taxon>
    </lineage>
</organism>
<dbReference type="AlphaFoldDB" id="A0A8J6A4T7"/>